<feature type="domain" description="NlpC/P60" evidence="5">
    <location>
        <begin position="121"/>
        <end position="251"/>
    </location>
</feature>
<dbReference type="AlphaFoldDB" id="A0A1H2QF48"/>
<dbReference type="Gene3D" id="2.30.30.40">
    <property type="entry name" value="SH3 Domains"/>
    <property type="match status" value="1"/>
</dbReference>
<dbReference type="GO" id="GO:0006508">
    <property type="term" value="P:proteolysis"/>
    <property type="evidence" value="ECO:0007669"/>
    <property type="project" value="UniProtKB-KW"/>
</dbReference>
<sequence>MYAICHLSIVPMRDEASHKSEQISQLLYGELCFIMKEEDGWCYVRTDFDNYEGWIDAKQLSPISEATYQETKKVLPRYASDMVDYVQISDKEYDLLPICIGATVSNAPFMGHLFSGEVQRKVLRKNVVEIALRYLNTPYSWGGKSPFGIDSPALVQMVYKLMGITLPREVVSQYEIIESGDVATLEDAEVGDLLFFNDNMGRIIHVGLLIQSGYIIHAYGKVRVDRITPEGIFDEDIQEITHNLYAIKRILDDDEKKIR</sequence>
<evidence type="ECO:0000313" key="7">
    <source>
        <dbReference type="Proteomes" id="UP000182771"/>
    </source>
</evidence>
<dbReference type="EMBL" id="FNND01000001">
    <property type="protein sequence ID" value="SDW05786.1"/>
    <property type="molecule type" value="Genomic_DNA"/>
</dbReference>
<dbReference type="InterPro" id="IPR038765">
    <property type="entry name" value="Papain-like_cys_pep_sf"/>
</dbReference>
<dbReference type="PANTHER" id="PTHR47053">
    <property type="entry name" value="MUREIN DD-ENDOPEPTIDASE MEPH-RELATED"/>
    <property type="match status" value="1"/>
</dbReference>
<dbReference type="Proteomes" id="UP000182771">
    <property type="component" value="Unassembled WGS sequence"/>
</dbReference>
<dbReference type="PROSITE" id="PS51935">
    <property type="entry name" value="NLPC_P60"/>
    <property type="match status" value="1"/>
</dbReference>
<protein>
    <submittedName>
        <fullName evidence="6">SH3 domain-containing protein</fullName>
    </submittedName>
</protein>
<dbReference type="PANTHER" id="PTHR47053:SF1">
    <property type="entry name" value="MUREIN DD-ENDOPEPTIDASE MEPH-RELATED"/>
    <property type="match status" value="1"/>
</dbReference>
<dbReference type="Pfam" id="PF18348">
    <property type="entry name" value="SH3_16"/>
    <property type="match status" value="1"/>
</dbReference>
<dbReference type="OrthoDB" id="9813368at2"/>
<dbReference type="InterPro" id="IPR000064">
    <property type="entry name" value="NLP_P60_dom"/>
</dbReference>
<evidence type="ECO:0000256" key="4">
    <source>
        <dbReference type="ARBA" id="ARBA00022807"/>
    </source>
</evidence>
<comment type="caution">
    <text evidence="6">The sequence shown here is derived from an EMBL/GenBank/DDBJ whole genome shotgun (WGS) entry which is preliminary data.</text>
</comment>
<dbReference type="Pfam" id="PF00877">
    <property type="entry name" value="NLPC_P60"/>
    <property type="match status" value="1"/>
</dbReference>
<dbReference type="SUPFAM" id="SSF54001">
    <property type="entry name" value="Cysteine proteinases"/>
    <property type="match status" value="1"/>
</dbReference>
<keyword evidence="2" id="KW-0645">Protease</keyword>
<evidence type="ECO:0000259" key="5">
    <source>
        <dbReference type="PROSITE" id="PS51935"/>
    </source>
</evidence>
<accession>A0A1H2QF48</accession>
<evidence type="ECO:0000256" key="2">
    <source>
        <dbReference type="ARBA" id="ARBA00022670"/>
    </source>
</evidence>
<dbReference type="InterPro" id="IPR041382">
    <property type="entry name" value="SH3_16"/>
</dbReference>
<dbReference type="Gene3D" id="3.90.1720.10">
    <property type="entry name" value="endopeptidase domain like (from Nostoc punctiforme)"/>
    <property type="match status" value="1"/>
</dbReference>
<organism evidence="6 7">
    <name type="scientific">Capnocytophaga granulosa</name>
    <dbReference type="NCBI Taxonomy" id="45242"/>
    <lineage>
        <taxon>Bacteria</taxon>
        <taxon>Pseudomonadati</taxon>
        <taxon>Bacteroidota</taxon>
        <taxon>Flavobacteriia</taxon>
        <taxon>Flavobacteriales</taxon>
        <taxon>Flavobacteriaceae</taxon>
        <taxon>Capnocytophaga</taxon>
    </lineage>
</organism>
<dbReference type="RefSeq" id="WP_016419452.1">
    <property type="nucleotide sequence ID" value="NZ_CAJPRD010000065.1"/>
</dbReference>
<dbReference type="GeneID" id="85017987"/>
<name>A0A1H2QF48_9FLAO</name>
<proteinExistence type="inferred from homology"/>
<dbReference type="InterPro" id="IPR051202">
    <property type="entry name" value="Peptidase_C40"/>
</dbReference>
<comment type="similarity">
    <text evidence="1">Belongs to the peptidase C40 family.</text>
</comment>
<dbReference type="GO" id="GO:0008234">
    <property type="term" value="F:cysteine-type peptidase activity"/>
    <property type="evidence" value="ECO:0007669"/>
    <property type="project" value="UniProtKB-KW"/>
</dbReference>
<keyword evidence="4" id="KW-0788">Thiol protease</keyword>
<reference evidence="6 7" key="1">
    <citation type="submission" date="2016-10" db="EMBL/GenBank/DDBJ databases">
        <authorList>
            <person name="Varghese N."/>
            <person name="Submissions S."/>
        </authorList>
    </citation>
    <scope>NUCLEOTIDE SEQUENCE [LARGE SCALE GENOMIC DNA]</scope>
    <source>
        <strain evidence="6 7">DSM 11449</strain>
    </source>
</reference>
<evidence type="ECO:0000256" key="3">
    <source>
        <dbReference type="ARBA" id="ARBA00022801"/>
    </source>
</evidence>
<keyword evidence="7" id="KW-1185">Reference proteome</keyword>
<evidence type="ECO:0000256" key="1">
    <source>
        <dbReference type="ARBA" id="ARBA00007074"/>
    </source>
</evidence>
<evidence type="ECO:0000313" key="6">
    <source>
        <dbReference type="EMBL" id="SDW05786.1"/>
    </source>
</evidence>
<gene>
    <name evidence="6" type="ORF">SAMN05444420_101138</name>
</gene>
<keyword evidence="3" id="KW-0378">Hydrolase</keyword>